<dbReference type="PANTHER" id="PTHR33877:SF2">
    <property type="entry name" value="OS07G0170200 PROTEIN"/>
    <property type="match status" value="1"/>
</dbReference>
<feature type="domain" description="HNH nuclease" evidence="1">
    <location>
        <begin position="53"/>
        <end position="107"/>
    </location>
</feature>
<keyword evidence="2" id="KW-0255">Endonuclease</keyword>
<keyword evidence="3" id="KW-1185">Reference proteome</keyword>
<dbReference type="InterPro" id="IPR052892">
    <property type="entry name" value="NA-targeting_endonuclease"/>
</dbReference>
<dbReference type="Proteomes" id="UP001165395">
    <property type="component" value="Unassembled WGS sequence"/>
</dbReference>
<dbReference type="Gene3D" id="1.10.30.50">
    <property type="match status" value="1"/>
</dbReference>
<evidence type="ECO:0000313" key="3">
    <source>
        <dbReference type="Proteomes" id="UP001165395"/>
    </source>
</evidence>
<dbReference type="InterPro" id="IPR003615">
    <property type="entry name" value="HNH_nuc"/>
</dbReference>
<keyword evidence="2" id="KW-0378">Hydrolase</keyword>
<dbReference type="CDD" id="cd00085">
    <property type="entry name" value="HNHc"/>
    <property type="match status" value="1"/>
</dbReference>
<proteinExistence type="predicted"/>
<reference evidence="2" key="1">
    <citation type="submission" date="2021-10" db="EMBL/GenBank/DDBJ databases">
        <title>The complete genome sequence of Leeia sp. TBRC 13508.</title>
        <authorList>
            <person name="Charoenyingcharoen P."/>
            <person name="Yukphan P."/>
        </authorList>
    </citation>
    <scope>NUCLEOTIDE SEQUENCE</scope>
    <source>
        <strain evidence="2">TBRC 13508</strain>
    </source>
</reference>
<organism evidence="2 3">
    <name type="scientific">Leeia speluncae</name>
    <dbReference type="NCBI Taxonomy" id="2884804"/>
    <lineage>
        <taxon>Bacteria</taxon>
        <taxon>Pseudomonadati</taxon>
        <taxon>Pseudomonadota</taxon>
        <taxon>Betaproteobacteria</taxon>
        <taxon>Neisseriales</taxon>
        <taxon>Leeiaceae</taxon>
        <taxon>Leeia</taxon>
    </lineage>
</organism>
<sequence length="121" mass="12984">MPAAPRKPCTYPGCRTLVAVGQSRCDDHPHMNRFADRGRGSSASRGYGWQWAKLRRQVMERDCGLCQVCQSAGYTMPATAVDHILPKSSGGTDALSNLQAICDSCHKSKTAKEAANGRTGG</sequence>
<protein>
    <submittedName>
        <fullName evidence="2">HNH endonuclease</fullName>
    </submittedName>
</protein>
<dbReference type="SMART" id="SM00507">
    <property type="entry name" value="HNHc"/>
    <property type="match status" value="1"/>
</dbReference>
<dbReference type="EMBL" id="JAJBZT010000006">
    <property type="protein sequence ID" value="MCB6184274.1"/>
    <property type="molecule type" value="Genomic_DNA"/>
</dbReference>
<comment type="caution">
    <text evidence="2">The sequence shown here is derived from an EMBL/GenBank/DDBJ whole genome shotgun (WGS) entry which is preliminary data.</text>
</comment>
<keyword evidence="2" id="KW-0540">Nuclease</keyword>
<dbReference type="InterPro" id="IPR002711">
    <property type="entry name" value="HNH"/>
</dbReference>
<evidence type="ECO:0000259" key="1">
    <source>
        <dbReference type="SMART" id="SM00507"/>
    </source>
</evidence>
<dbReference type="GO" id="GO:0004519">
    <property type="term" value="F:endonuclease activity"/>
    <property type="evidence" value="ECO:0007669"/>
    <property type="project" value="UniProtKB-KW"/>
</dbReference>
<gene>
    <name evidence="2" type="ORF">LIN78_12035</name>
</gene>
<evidence type="ECO:0000313" key="2">
    <source>
        <dbReference type="EMBL" id="MCB6184274.1"/>
    </source>
</evidence>
<dbReference type="RefSeq" id="WP_227181085.1">
    <property type="nucleotide sequence ID" value="NZ_JAJBZT010000006.1"/>
</dbReference>
<dbReference type="PANTHER" id="PTHR33877">
    <property type="entry name" value="SLL1193 PROTEIN"/>
    <property type="match status" value="1"/>
</dbReference>
<dbReference type="Pfam" id="PF01844">
    <property type="entry name" value="HNH"/>
    <property type="match status" value="1"/>
</dbReference>
<name>A0ABS8D7T9_9NEIS</name>
<accession>A0ABS8D7T9</accession>